<comment type="subcellular location">
    <subcellularLocation>
        <location evidence="1">Secreted</location>
    </subcellularLocation>
</comment>
<dbReference type="GO" id="GO:0016298">
    <property type="term" value="F:lipase activity"/>
    <property type="evidence" value="ECO:0007669"/>
    <property type="project" value="InterPro"/>
</dbReference>
<evidence type="ECO:0000256" key="4">
    <source>
        <dbReference type="RuleBase" id="RU004262"/>
    </source>
</evidence>
<dbReference type="InterPro" id="IPR029058">
    <property type="entry name" value="AB_hydrolase_fold"/>
</dbReference>
<keyword evidence="5" id="KW-0732">Signal</keyword>
<gene>
    <name evidence="7" type="ORF">NP493_303g00000</name>
</gene>
<reference evidence="7" key="1">
    <citation type="journal article" date="2023" name="Mol. Biol. Evol.">
        <title>Third-Generation Sequencing Reveals the Adaptive Role of the Epigenome in Three Deep-Sea Polychaetes.</title>
        <authorList>
            <person name="Perez M."/>
            <person name="Aroh O."/>
            <person name="Sun Y."/>
            <person name="Lan Y."/>
            <person name="Juniper S.K."/>
            <person name="Young C.R."/>
            <person name="Angers B."/>
            <person name="Qian P.Y."/>
        </authorList>
    </citation>
    <scope>NUCLEOTIDE SEQUENCE</scope>
    <source>
        <strain evidence="7">R07B-5</strain>
    </source>
</reference>
<feature type="chain" id="PRO_5042203718" description="Lipase domain-containing protein" evidence="5">
    <location>
        <begin position="17"/>
        <end position="294"/>
    </location>
</feature>
<evidence type="ECO:0000313" key="8">
    <source>
        <dbReference type="Proteomes" id="UP001209878"/>
    </source>
</evidence>
<dbReference type="SUPFAM" id="SSF53474">
    <property type="entry name" value="alpha/beta-Hydrolases"/>
    <property type="match status" value="1"/>
</dbReference>
<dbReference type="EMBL" id="JAODUO010000303">
    <property type="protein sequence ID" value="KAK2183619.1"/>
    <property type="molecule type" value="Genomic_DNA"/>
</dbReference>
<dbReference type="PANTHER" id="PTHR11610:SF173">
    <property type="entry name" value="LIPASE DOMAIN-CONTAINING PROTEIN-RELATED"/>
    <property type="match status" value="1"/>
</dbReference>
<evidence type="ECO:0000256" key="3">
    <source>
        <dbReference type="ARBA" id="ARBA00022525"/>
    </source>
</evidence>
<feature type="domain" description="Lipase" evidence="6">
    <location>
        <begin position="41"/>
        <end position="243"/>
    </location>
</feature>
<evidence type="ECO:0000256" key="2">
    <source>
        <dbReference type="ARBA" id="ARBA00010701"/>
    </source>
</evidence>
<organism evidence="7 8">
    <name type="scientific">Ridgeia piscesae</name>
    <name type="common">Tubeworm</name>
    <dbReference type="NCBI Taxonomy" id="27915"/>
    <lineage>
        <taxon>Eukaryota</taxon>
        <taxon>Metazoa</taxon>
        <taxon>Spiralia</taxon>
        <taxon>Lophotrochozoa</taxon>
        <taxon>Annelida</taxon>
        <taxon>Polychaeta</taxon>
        <taxon>Sedentaria</taxon>
        <taxon>Canalipalpata</taxon>
        <taxon>Sabellida</taxon>
        <taxon>Siboglinidae</taxon>
        <taxon>Ridgeia</taxon>
    </lineage>
</organism>
<dbReference type="Pfam" id="PF00151">
    <property type="entry name" value="Lipase"/>
    <property type="match status" value="1"/>
</dbReference>
<evidence type="ECO:0000313" key="7">
    <source>
        <dbReference type="EMBL" id="KAK2183619.1"/>
    </source>
</evidence>
<dbReference type="Gene3D" id="3.40.50.1820">
    <property type="entry name" value="alpha/beta hydrolase"/>
    <property type="match status" value="1"/>
</dbReference>
<comment type="caution">
    <text evidence="7">The sequence shown here is derived from an EMBL/GenBank/DDBJ whole genome shotgun (WGS) entry which is preliminary data.</text>
</comment>
<evidence type="ECO:0000256" key="5">
    <source>
        <dbReference type="SAM" id="SignalP"/>
    </source>
</evidence>
<dbReference type="AlphaFoldDB" id="A0AAD9L5A6"/>
<evidence type="ECO:0000256" key="1">
    <source>
        <dbReference type="ARBA" id="ARBA00004613"/>
    </source>
</evidence>
<dbReference type="GO" id="GO:0016042">
    <property type="term" value="P:lipid catabolic process"/>
    <property type="evidence" value="ECO:0007669"/>
    <property type="project" value="TreeGrafter"/>
</dbReference>
<dbReference type="GO" id="GO:0005615">
    <property type="term" value="C:extracellular space"/>
    <property type="evidence" value="ECO:0007669"/>
    <property type="project" value="TreeGrafter"/>
</dbReference>
<feature type="signal peptide" evidence="5">
    <location>
        <begin position="1"/>
        <end position="16"/>
    </location>
</feature>
<dbReference type="InterPro" id="IPR013818">
    <property type="entry name" value="Lipase"/>
</dbReference>
<protein>
    <recommendedName>
        <fullName evidence="6">Lipase domain-containing protein</fullName>
    </recommendedName>
</protein>
<accession>A0AAD9L5A6</accession>
<comment type="similarity">
    <text evidence="2 4">Belongs to the AB hydrolase superfamily. Lipase family.</text>
</comment>
<dbReference type="PRINTS" id="PR00821">
    <property type="entry name" value="TAGLIPASE"/>
</dbReference>
<dbReference type="InterPro" id="IPR000734">
    <property type="entry name" value="TAG_lipase"/>
</dbReference>
<proteinExistence type="inferred from homology"/>
<dbReference type="Proteomes" id="UP001209878">
    <property type="component" value="Unassembled WGS sequence"/>
</dbReference>
<name>A0AAD9L5A6_RIDPI</name>
<dbReference type="PANTHER" id="PTHR11610">
    <property type="entry name" value="LIPASE"/>
    <property type="match status" value="1"/>
</dbReference>
<sequence>MLKILLVFVVFAACDACRKIHCPGYGTFYKKGPYKHWPLPDCPETLNVKMHLYTRSNRNFGQIISASTIPSRFRTGKRTIFIVHGYWHANKWFPKMKNALLTKGDFNVITVDWDSKSFYSKAASNTRTAGAAVAKVAKHLVSHSRVSRQQLWCMGQSLGAHVCGNAGKTYRLRVVRAGLDPAGPKFKNNRAAGLVPQSADFVDAIHTGASFFGMMTPVGHVDFYPNGGKQQPGCESFWKLSHIYGTATRLLLRCSKRARFVLPDNPSIKSFLLGRRRCKTNDVQLAEAMTVADN</sequence>
<keyword evidence="3" id="KW-0964">Secreted</keyword>
<evidence type="ECO:0000259" key="6">
    <source>
        <dbReference type="Pfam" id="PF00151"/>
    </source>
</evidence>
<keyword evidence="8" id="KW-1185">Reference proteome</keyword>